<gene>
    <name evidence="1" type="ORF">D1010_14575</name>
</gene>
<dbReference type="SMART" id="SM01149">
    <property type="entry name" value="DUF1237"/>
    <property type="match status" value="1"/>
</dbReference>
<accession>A0A5P8M7K0</accession>
<sequence length="427" mass="48340">MTSYVTPAVQGFVDQVRTLCGRNHADWADIFARTFTDTLANAMKPDGPDRIFVLTGDIPAMWQRDTTAQIRPYLVLAQTDTGMADIISRVVQRLFFNMDHDPYANAFNLKANYAGHQSDATTMTPWIWERKYELDSLCYPVQLAYLLWRNTGRTDHFDAQFQAAIKKMIHVIRTEQHHETSPYRFERTEDRPEDTLIDGVGRPVGYTGMSWSGFRPSDDACVYGYLVPANMFAVVVLRQLADIYTDVLKDTASATDFLQLAQEIQDGIDQYGTVKNAAGETIYAYEVDGLGNALVMDDGNVPNLLSAPYLGYVEASDTVYQDTRRTILSPENPYYYKGRVGGGLGSPHTPPHYIWPIALAMEGLTTADRTEKAAYLDLLTRTTGGTGMMHESFQVNDPTQYTREWFSWANMMFCELVMDYVDLRVRQ</sequence>
<dbReference type="PANTHER" id="PTHR31047:SF0">
    <property type="entry name" value="MEIOTICALLY UP-REGULATED GENE 157 PROTEIN"/>
    <property type="match status" value="1"/>
</dbReference>
<dbReference type="GO" id="GO:0005975">
    <property type="term" value="P:carbohydrate metabolic process"/>
    <property type="evidence" value="ECO:0007669"/>
    <property type="project" value="InterPro"/>
</dbReference>
<dbReference type="InterPro" id="IPR008313">
    <property type="entry name" value="GH125"/>
</dbReference>
<dbReference type="Proteomes" id="UP000326779">
    <property type="component" value="Chromosome"/>
</dbReference>
<organism evidence="1 2">
    <name type="scientific">Schleiferilactobacillus harbinensis</name>
    <dbReference type="NCBI Taxonomy" id="304207"/>
    <lineage>
        <taxon>Bacteria</taxon>
        <taxon>Bacillati</taxon>
        <taxon>Bacillota</taxon>
        <taxon>Bacilli</taxon>
        <taxon>Lactobacillales</taxon>
        <taxon>Lactobacillaceae</taxon>
        <taxon>Schleiferilactobacillus</taxon>
    </lineage>
</organism>
<dbReference type="RefSeq" id="WP_152261376.1">
    <property type="nucleotide sequence ID" value="NZ_CP045143.1"/>
</dbReference>
<evidence type="ECO:0000313" key="2">
    <source>
        <dbReference type="Proteomes" id="UP000326779"/>
    </source>
</evidence>
<evidence type="ECO:0000313" key="1">
    <source>
        <dbReference type="EMBL" id="QFR24498.1"/>
    </source>
</evidence>
<dbReference type="EMBL" id="CP045143">
    <property type="protein sequence ID" value="QFR24498.1"/>
    <property type="molecule type" value="Genomic_DNA"/>
</dbReference>
<protein>
    <submittedName>
        <fullName evidence="1">Metal-independent alpha-mannosidase</fullName>
    </submittedName>
</protein>
<dbReference type="PIRSF" id="PIRSF028846">
    <property type="entry name" value="UCP028846"/>
    <property type="match status" value="1"/>
</dbReference>
<reference evidence="1 2" key="1">
    <citation type="submission" date="2019-10" db="EMBL/GenBank/DDBJ databases">
        <title>The completed genome of Lactobacillus harbinensis M1.</title>
        <authorList>
            <person name="Zheng Y."/>
        </authorList>
    </citation>
    <scope>NUCLEOTIDE SEQUENCE [LARGE SCALE GENOMIC DNA]</scope>
    <source>
        <strain evidence="1 2">M1</strain>
    </source>
</reference>
<dbReference type="PANTHER" id="PTHR31047">
    <property type="entry name" value="MEIOTICALLY UP-REGULATED GENE 157 PROTEIN"/>
    <property type="match status" value="1"/>
</dbReference>
<dbReference type="AlphaFoldDB" id="A0A5P8M7K0"/>
<proteinExistence type="predicted"/>
<name>A0A5P8M7K0_9LACO</name>
<dbReference type="Pfam" id="PF06824">
    <property type="entry name" value="Glyco_hydro_125"/>
    <property type="match status" value="1"/>
</dbReference>
<dbReference type="InterPro" id="IPR012341">
    <property type="entry name" value="6hp_glycosidase-like_sf"/>
</dbReference>
<dbReference type="InterPro" id="IPR008928">
    <property type="entry name" value="6-hairpin_glycosidase_sf"/>
</dbReference>
<dbReference type="SUPFAM" id="SSF48208">
    <property type="entry name" value="Six-hairpin glycosidases"/>
    <property type="match status" value="1"/>
</dbReference>
<dbReference type="KEGG" id="lhb:D1010_14575"/>
<dbReference type="Gene3D" id="1.50.10.10">
    <property type="match status" value="1"/>
</dbReference>